<feature type="binding site" evidence="9">
    <location>
        <position position="216"/>
    </location>
    <ligand>
        <name>D-dopa</name>
        <dbReference type="ChEBI" id="CHEBI:149689"/>
    </ligand>
</feature>
<evidence type="ECO:0000313" key="12">
    <source>
        <dbReference type="Proteomes" id="UP000054537"/>
    </source>
</evidence>
<feature type="binding site" evidence="9">
    <location>
        <position position="271"/>
    </location>
    <ligand>
        <name>D-dopa</name>
        <dbReference type="ChEBI" id="CHEBI:149689"/>
    </ligand>
</feature>
<dbReference type="RefSeq" id="WP_043532492.1">
    <property type="nucleotide sequence ID" value="NZ_BAABKU010000011.1"/>
</dbReference>
<comment type="caution">
    <text evidence="11">The sequence shown here is derived from an EMBL/GenBank/DDBJ whole genome shotgun (WGS) entry which is preliminary data.</text>
</comment>
<comment type="cofactor">
    <cofactor evidence="1 9">
        <name>FAD</name>
        <dbReference type="ChEBI" id="CHEBI:57692"/>
    </cofactor>
</comment>
<dbReference type="EC" id="1.4.3.3" evidence="6"/>
<feature type="domain" description="FAD dependent oxidoreductase" evidence="10">
    <location>
        <begin position="7"/>
        <end position="313"/>
    </location>
</feature>
<dbReference type="Pfam" id="PF01266">
    <property type="entry name" value="DAO"/>
    <property type="match status" value="1"/>
</dbReference>
<dbReference type="InterPro" id="IPR006076">
    <property type="entry name" value="FAD-dep_OxRdtase"/>
</dbReference>
<dbReference type="Gene3D" id="3.30.9.10">
    <property type="entry name" value="D-Amino Acid Oxidase, subunit A, domain 2"/>
    <property type="match status" value="1"/>
</dbReference>
<evidence type="ECO:0000313" key="11">
    <source>
        <dbReference type="EMBL" id="KHD73097.1"/>
    </source>
</evidence>
<dbReference type="PANTHER" id="PTHR11530">
    <property type="entry name" value="D-AMINO ACID OXIDASE"/>
    <property type="match status" value="1"/>
</dbReference>
<dbReference type="SUPFAM" id="SSF51971">
    <property type="entry name" value="Nucleotide-binding domain"/>
    <property type="match status" value="1"/>
</dbReference>
<organism evidence="11 12">
    <name type="scientific">Actinoplanes utahensis</name>
    <dbReference type="NCBI Taxonomy" id="1869"/>
    <lineage>
        <taxon>Bacteria</taxon>
        <taxon>Bacillati</taxon>
        <taxon>Actinomycetota</taxon>
        <taxon>Actinomycetes</taxon>
        <taxon>Micromonosporales</taxon>
        <taxon>Micromonosporaceae</taxon>
        <taxon>Actinoplanes</taxon>
    </lineage>
</organism>
<feature type="binding site" evidence="9">
    <location>
        <begin position="296"/>
        <end position="301"/>
    </location>
    <ligand>
        <name>FAD</name>
        <dbReference type="ChEBI" id="CHEBI:57692"/>
    </ligand>
</feature>
<proteinExistence type="inferred from homology"/>
<dbReference type="Gene3D" id="3.40.50.720">
    <property type="entry name" value="NAD(P)-binding Rossmann-like Domain"/>
    <property type="match status" value="1"/>
</dbReference>
<dbReference type="GO" id="GO:0019478">
    <property type="term" value="P:D-amino acid catabolic process"/>
    <property type="evidence" value="ECO:0007669"/>
    <property type="project" value="TreeGrafter"/>
</dbReference>
<comment type="similarity">
    <text evidence="2">Belongs to the DAMOX/DASOX family.</text>
</comment>
<evidence type="ECO:0000256" key="2">
    <source>
        <dbReference type="ARBA" id="ARBA00006730"/>
    </source>
</evidence>
<dbReference type="GO" id="GO:0003884">
    <property type="term" value="F:D-amino-acid oxidase activity"/>
    <property type="evidence" value="ECO:0007669"/>
    <property type="project" value="UniProtKB-EC"/>
</dbReference>
<dbReference type="InterPro" id="IPR006181">
    <property type="entry name" value="D-amino_acid_oxidase_CS"/>
</dbReference>
<feature type="binding site" evidence="9">
    <location>
        <position position="208"/>
    </location>
    <ligand>
        <name>D-dopa</name>
        <dbReference type="ChEBI" id="CHEBI:149689"/>
    </ligand>
</feature>
<evidence type="ECO:0000256" key="3">
    <source>
        <dbReference type="ARBA" id="ARBA00022630"/>
    </source>
</evidence>
<dbReference type="eggNOG" id="COG0665">
    <property type="taxonomic scope" value="Bacteria"/>
</dbReference>
<sequence>MTYTNVDAIVVGAGVCGLTTALCLAWRGVKVTVVAREFPPATSSCAAGAMWGPFLVDHTDAERWARESLAVFRELAADPASGVTMVRGIEAARAEIRPHSWLRYTGDLEVCDVPQLPDGFRSGWRYTTAATDMPVYSRYLLARLRDAGGRIERTAIRSLRELYGRARVIVNCSGGGARTLAADDEVRPMRGRIVVVENPGIKEFFAEHGEAPDLTYFIPHGDRVVLGSTLEPPGEPQRPAPEVVDGIIARCAAIKPGLADARVLESRAGYRPMRRRIRVEPAVVDGHLVIHNYGHGGGGVTVSWGCAHEVAALLEEHAVWSRVA</sequence>
<protein>
    <recommendedName>
        <fullName evidence="7">D-amino-acid oxidase</fullName>
        <ecNumber evidence="6">1.4.3.3</ecNumber>
    </recommendedName>
</protein>
<gene>
    <name evidence="11" type="ORF">MB27_36270</name>
</gene>
<dbReference type="GO" id="GO:0005737">
    <property type="term" value="C:cytoplasm"/>
    <property type="evidence" value="ECO:0007669"/>
    <property type="project" value="TreeGrafter"/>
</dbReference>
<dbReference type="SUPFAM" id="SSF54373">
    <property type="entry name" value="FAD-linked reductases, C-terminal domain"/>
    <property type="match status" value="1"/>
</dbReference>
<dbReference type="PANTHER" id="PTHR11530:SF11">
    <property type="entry name" value="D-ASPARTATE OXIDASE"/>
    <property type="match status" value="1"/>
</dbReference>
<dbReference type="Proteomes" id="UP000054537">
    <property type="component" value="Unassembled WGS sequence"/>
</dbReference>
<name>A0A0A6WZB1_ACTUT</name>
<evidence type="ECO:0000256" key="9">
    <source>
        <dbReference type="PIRSR" id="PIRSR000189-1"/>
    </source>
</evidence>
<evidence type="ECO:0000256" key="8">
    <source>
        <dbReference type="ARBA" id="ARBA00049547"/>
    </source>
</evidence>
<dbReference type="OrthoDB" id="246701at2"/>
<dbReference type="AlphaFoldDB" id="A0A0A6WZB1"/>
<keyword evidence="3" id="KW-0285">Flavoprotein</keyword>
<evidence type="ECO:0000256" key="6">
    <source>
        <dbReference type="ARBA" id="ARBA00039101"/>
    </source>
</evidence>
<dbReference type="STRING" id="1869.MB27_36270"/>
<accession>A0A0A6WZB1</accession>
<keyword evidence="5" id="KW-0560">Oxidoreductase</keyword>
<reference evidence="11 12" key="1">
    <citation type="submission" date="2014-10" db="EMBL/GenBank/DDBJ databases">
        <title>Draft genome sequence of Actinoplanes utahensis NRRL 12052.</title>
        <authorList>
            <person name="Velasco-Bucheli B."/>
            <person name="del Cerro C."/>
            <person name="Hormigo D."/>
            <person name="Garcia J.L."/>
            <person name="Acebal C."/>
            <person name="Arroyo M."/>
            <person name="de la Mata I."/>
        </authorList>
    </citation>
    <scope>NUCLEOTIDE SEQUENCE [LARGE SCALE GENOMIC DNA]</scope>
    <source>
        <strain evidence="11 12">NRRL 12052</strain>
    </source>
</reference>
<dbReference type="InterPro" id="IPR023209">
    <property type="entry name" value="DAO"/>
</dbReference>
<evidence type="ECO:0000259" key="10">
    <source>
        <dbReference type="Pfam" id="PF01266"/>
    </source>
</evidence>
<dbReference type="GO" id="GO:0071949">
    <property type="term" value="F:FAD binding"/>
    <property type="evidence" value="ECO:0007669"/>
    <property type="project" value="InterPro"/>
</dbReference>
<feature type="binding site" evidence="9">
    <location>
        <position position="297"/>
    </location>
    <ligand>
        <name>D-dopa</name>
        <dbReference type="ChEBI" id="CHEBI:149689"/>
    </ligand>
</feature>
<comment type="catalytic activity">
    <reaction evidence="8">
        <text>a D-alpha-amino acid + O2 + H2O = a 2-oxocarboxylate + H2O2 + NH4(+)</text>
        <dbReference type="Rhea" id="RHEA:21816"/>
        <dbReference type="ChEBI" id="CHEBI:15377"/>
        <dbReference type="ChEBI" id="CHEBI:15379"/>
        <dbReference type="ChEBI" id="CHEBI:16240"/>
        <dbReference type="ChEBI" id="CHEBI:28938"/>
        <dbReference type="ChEBI" id="CHEBI:35179"/>
        <dbReference type="ChEBI" id="CHEBI:59871"/>
        <dbReference type="EC" id="1.4.3.3"/>
    </reaction>
    <physiologicalReaction direction="left-to-right" evidence="8">
        <dbReference type="Rhea" id="RHEA:21817"/>
    </physiologicalReaction>
</comment>
<evidence type="ECO:0000256" key="7">
    <source>
        <dbReference type="ARBA" id="ARBA00039751"/>
    </source>
</evidence>
<evidence type="ECO:0000256" key="4">
    <source>
        <dbReference type="ARBA" id="ARBA00022827"/>
    </source>
</evidence>
<keyword evidence="4 9" id="KW-0274">FAD</keyword>
<evidence type="ECO:0000256" key="1">
    <source>
        <dbReference type="ARBA" id="ARBA00001974"/>
    </source>
</evidence>
<dbReference type="PROSITE" id="PS00677">
    <property type="entry name" value="DAO"/>
    <property type="match status" value="1"/>
</dbReference>
<keyword evidence="12" id="KW-1185">Reference proteome</keyword>
<dbReference type="PRINTS" id="PR00420">
    <property type="entry name" value="RNGMNOXGNASE"/>
</dbReference>
<evidence type="ECO:0000256" key="5">
    <source>
        <dbReference type="ARBA" id="ARBA00023002"/>
    </source>
</evidence>
<dbReference type="EMBL" id="JRTT01000133">
    <property type="protein sequence ID" value="KHD73097.1"/>
    <property type="molecule type" value="Genomic_DNA"/>
</dbReference>
<dbReference type="PIRSF" id="PIRSF000189">
    <property type="entry name" value="D-aa_oxidase"/>
    <property type="match status" value="1"/>
</dbReference>